<protein>
    <submittedName>
        <fullName evidence="2">(apollo) hypothetical protein</fullName>
    </submittedName>
</protein>
<proteinExistence type="predicted"/>
<gene>
    <name evidence="2" type="ORF">PAPOLLO_LOCUS14393</name>
</gene>
<evidence type="ECO:0000313" key="3">
    <source>
        <dbReference type="Proteomes" id="UP000691718"/>
    </source>
</evidence>
<dbReference type="Proteomes" id="UP000691718">
    <property type="component" value="Unassembled WGS sequence"/>
</dbReference>
<dbReference type="AlphaFoldDB" id="A0A8S3X8H9"/>
<dbReference type="EMBL" id="CAJQZP010000975">
    <property type="protein sequence ID" value="CAG5004469.1"/>
    <property type="molecule type" value="Genomic_DNA"/>
</dbReference>
<accession>A0A8S3X8H9</accession>
<keyword evidence="3" id="KW-1185">Reference proteome</keyword>
<dbReference type="OrthoDB" id="415068at2759"/>
<reference evidence="2" key="1">
    <citation type="submission" date="2021-04" db="EMBL/GenBank/DDBJ databases">
        <authorList>
            <person name="Tunstrom K."/>
        </authorList>
    </citation>
    <scope>NUCLEOTIDE SEQUENCE</scope>
</reference>
<evidence type="ECO:0000256" key="1">
    <source>
        <dbReference type="SAM" id="MobiDB-lite"/>
    </source>
</evidence>
<organism evidence="2 3">
    <name type="scientific">Parnassius apollo</name>
    <name type="common">Apollo butterfly</name>
    <name type="synonym">Papilio apollo</name>
    <dbReference type="NCBI Taxonomy" id="110799"/>
    <lineage>
        <taxon>Eukaryota</taxon>
        <taxon>Metazoa</taxon>
        <taxon>Ecdysozoa</taxon>
        <taxon>Arthropoda</taxon>
        <taxon>Hexapoda</taxon>
        <taxon>Insecta</taxon>
        <taxon>Pterygota</taxon>
        <taxon>Neoptera</taxon>
        <taxon>Endopterygota</taxon>
        <taxon>Lepidoptera</taxon>
        <taxon>Glossata</taxon>
        <taxon>Ditrysia</taxon>
        <taxon>Papilionoidea</taxon>
        <taxon>Papilionidae</taxon>
        <taxon>Parnassiinae</taxon>
        <taxon>Parnassini</taxon>
        <taxon>Parnassius</taxon>
        <taxon>Parnassius</taxon>
    </lineage>
</organism>
<feature type="compositionally biased region" description="Basic and acidic residues" evidence="1">
    <location>
        <begin position="70"/>
        <end position="87"/>
    </location>
</feature>
<comment type="caution">
    <text evidence="2">The sequence shown here is derived from an EMBL/GenBank/DDBJ whole genome shotgun (WGS) entry which is preliminary data.</text>
</comment>
<name>A0A8S3X8H9_PARAO</name>
<feature type="region of interest" description="Disordered" evidence="1">
    <location>
        <begin position="70"/>
        <end position="98"/>
    </location>
</feature>
<evidence type="ECO:0000313" key="2">
    <source>
        <dbReference type="EMBL" id="CAG5004469.1"/>
    </source>
</evidence>
<sequence length="127" mass="14517">MSVNANPTIASAHLQKHIDEIEKWLKIWRIKANQSKSVHVIFTLKKGDCPPITLNGEQIPHEGTAKYLDQTKDEFVSQPHNESDENKSSSPKKTPENVILLNSLHRKEKTSLTILKQMRRKKGINIK</sequence>